<proteinExistence type="predicted"/>
<name>A0AAV4F733_9GAST</name>
<gene>
    <name evidence="2" type="ORF">ElyMa_005624500</name>
</gene>
<evidence type="ECO:0000313" key="2">
    <source>
        <dbReference type="EMBL" id="GFR69188.1"/>
    </source>
</evidence>
<keyword evidence="3" id="KW-1185">Reference proteome</keyword>
<protein>
    <submittedName>
        <fullName evidence="2">Uncharacterized protein</fullName>
    </submittedName>
</protein>
<accession>A0AAV4F733</accession>
<organism evidence="2 3">
    <name type="scientific">Elysia marginata</name>
    <dbReference type="NCBI Taxonomy" id="1093978"/>
    <lineage>
        <taxon>Eukaryota</taxon>
        <taxon>Metazoa</taxon>
        <taxon>Spiralia</taxon>
        <taxon>Lophotrochozoa</taxon>
        <taxon>Mollusca</taxon>
        <taxon>Gastropoda</taxon>
        <taxon>Heterobranchia</taxon>
        <taxon>Euthyneura</taxon>
        <taxon>Panpulmonata</taxon>
        <taxon>Sacoglossa</taxon>
        <taxon>Placobranchoidea</taxon>
        <taxon>Plakobranchidae</taxon>
        <taxon>Elysia</taxon>
    </lineage>
</organism>
<reference evidence="2 3" key="1">
    <citation type="journal article" date="2021" name="Elife">
        <title>Chloroplast acquisition without the gene transfer in kleptoplastic sea slugs, Plakobranchus ocellatus.</title>
        <authorList>
            <person name="Maeda T."/>
            <person name="Takahashi S."/>
            <person name="Yoshida T."/>
            <person name="Shimamura S."/>
            <person name="Takaki Y."/>
            <person name="Nagai Y."/>
            <person name="Toyoda A."/>
            <person name="Suzuki Y."/>
            <person name="Arimoto A."/>
            <person name="Ishii H."/>
            <person name="Satoh N."/>
            <person name="Nishiyama T."/>
            <person name="Hasebe M."/>
            <person name="Maruyama T."/>
            <person name="Minagawa J."/>
            <person name="Obokata J."/>
            <person name="Shigenobu S."/>
        </authorList>
    </citation>
    <scope>NUCLEOTIDE SEQUENCE [LARGE SCALE GENOMIC DNA]</scope>
</reference>
<dbReference type="AlphaFoldDB" id="A0AAV4F733"/>
<dbReference type="Proteomes" id="UP000762676">
    <property type="component" value="Unassembled WGS sequence"/>
</dbReference>
<feature type="region of interest" description="Disordered" evidence="1">
    <location>
        <begin position="33"/>
        <end position="69"/>
    </location>
</feature>
<feature type="region of interest" description="Disordered" evidence="1">
    <location>
        <begin position="88"/>
        <end position="111"/>
    </location>
</feature>
<evidence type="ECO:0000313" key="3">
    <source>
        <dbReference type="Proteomes" id="UP000762676"/>
    </source>
</evidence>
<comment type="caution">
    <text evidence="2">The sequence shown here is derived from an EMBL/GenBank/DDBJ whole genome shotgun (WGS) entry which is preliminary data.</text>
</comment>
<dbReference type="EMBL" id="BMAT01011260">
    <property type="protein sequence ID" value="GFR69188.1"/>
    <property type="molecule type" value="Genomic_DNA"/>
</dbReference>
<sequence length="124" mass="12889">MQIGGRADVQISGTLSEDVHTFRIYRSTAGTSLAGPPTQRYLTVGDGGGSDADNEDDGRGVGDAMIKGARSDFPPLSTIQFDFTTVGTDEARDGQPGAVARASPPTHHDIPHAAQYWTVGSGGD</sequence>
<evidence type="ECO:0000256" key="1">
    <source>
        <dbReference type="SAM" id="MobiDB-lite"/>
    </source>
</evidence>